<dbReference type="AlphaFoldDB" id="A0A2H0RI96"/>
<dbReference type="PANTHER" id="PTHR32347">
    <property type="entry name" value="EFFLUX SYSTEM COMPONENT YKNX-RELATED"/>
    <property type="match status" value="1"/>
</dbReference>
<organism evidence="7 8">
    <name type="scientific">Candidatus Vogelbacteria bacterium CG10_big_fil_rev_8_21_14_0_10_49_38</name>
    <dbReference type="NCBI Taxonomy" id="1975043"/>
    <lineage>
        <taxon>Bacteria</taxon>
        <taxon>Candidatus Vogeliibacteriota</taxon>
    </lineage>
</organism>
<dbReference type="GO" id="GO:0016020">
    <property type="term" value="C:membrane"/>
    <property type="evidence" value="ECO:0007669"/>
    <property type="project" value="InterPro"/>
</dbReference>
<dbReference type="PRINTS" id="PR01490">
    <property type="entry name" value="RTXTOXIND"/>
</dbReference>
<dbReference type="GO" id="GO:0022857">
    <property type="term" value="F:transmembrane transporter activity"/>
    <property type="evidence" value="ECO:0007669"/>
    <property type="project" value="InterPro"/>
</dbReference>
<dbReference type="Pfam" id="PF25967">
    <property type="entry name" value="RND-MFP_C"/>
    <property type="match status" value="1"/>
</dbReference>
<comment type="similarity">
    <text evidence="2">Belongs to the membrane fusion protein (MFP) (TC 8.A.1) family.</text>
</comment>
<evidence type="ECO:0000313" key="8">
    <source>
        <dbReference type="Proteomes" id="UP000230431"/>
    </source>
</evidence>
<keyword evidence="4" id="KW-0472">Membrane</keyword>
<comment type="subcellular location">
    <subcellularLocation>
        <location evidence="1">Cell envelope</location>
    </subcellularLocation>
</comment>
<protein>
    <recommendedName>
        <fullName evidence="9">RND efflux pump membrane fusion protein barrel-sandwich domain-containing protein</fullName>
    </recommendedName>
</protein>
<gene>
    <name evidence="7" type="ORF">COV08_00980</name>
</gene>
<dbReference type="Gene3D" id="2.40.420.20">
    <property type="match status" value="1"/>
</dbReference>
<evidence type="ECO:0000313" key="7">
    <source>
        <dbReference type="EMBL" id="PIR46177.1"/>
    </source>
</evidence>
<evidence type="ECO:0000256" key="2">
    <source>
        <dbReference type="ARBA" id="ARBA00009477"/>
    </source>
</evidence>
<dbReference type="Pfam" id="PF25954">
    <property type="entry name" value="Beta-barrel_RND_2"/>
    <property type="match status" value="1"/>
</dbReference>
<evidence type="ECO:0000256" key="4">
    <source>
        <dbReference type="SAM" id="Phobius"/>
    </source>
</evidence>
<dbReference type="Gene3D" id="1.10.287.470">
    <property type="entry name" value="Helix hairpin bin"/>
    <property type="match status" value="1"/>
</dbReference>
<proteinExistence type="inferred from homology"/>
<evidence type="ECO:0000256" key="3">
    <source>
        <dbReference type="ARBA" id="ARBA00023054"/>
    </source>
</evidence>
<sequence length="500" mass="54013">MNLKIVVINKLNHLKNFYRRHPKKILWLGVPLLLLIGLGAWAYTRRTQPEFETEVVKLGEVADVVSDTGLVTAENDLTLSFETGGVVRTVKVTEGDAVYRGQTLVSLDASLKAAEVASARATLAAQEAKLAELVAGPTKLDLASAKTKLENARKTLLTADLQAYFAGPSADYAASSFTYTAPTVLGTYNSDQEGEYVLELYQSGAPSGYSVEYSGLETGIMEGAEGRAEPLGRRGLYLQFPENFIRAPEVIWRVPIPNTKSASYATNRRAYEQAQADYDLKVAGTRAEQIVAAEAQARQARATLQSAQASLSKLSLTAPVAGLVKSVPVTVGETVTVGSPAVALVSDHNYYVTLYVPEAEMANLTVGDLAEIRLKAFPDRVFRATVGSVAPAAEDRDGVASFKVKLYFQESDPQIRVGMSADVDLEALKKTDVMVVPGRAVVRSNGRIFVRVWSNKTVEERSVEIGLRGSDGSVEIVSGLSVGEEVITFIRDEELDRLAD</sequence>
<dbReference type="PANTHER" id="PTHR32347:SF23">
    <property type="entry name" value="BLL5650 PROTEIN"/>
    <property type="match status" value="1"/>
</dbReference>
<evidence type="ECO:0000259" key="6">
    <source>
        <dbReference type="Pfam" id="PF25967"/>
    </source>
</evidence>
<dbReference type="EMBL" id="PCYK01000006">
    <property type="protein sequence ID" value="PIR46177.1"/>
    <property type="molecule type" value="Genomic_DNA"/>
</dbReference>
<dbReference type="InterPro" id="IPR058792">
    <property type="entry name" value="Beta-barrel_RND_2"/>
</dbReference>
<evidence type="ECO:0000256" key="1">
    <source>
        <dbReference type="ARBA" id="ARBA00004196"/>
    </source>
</evidence>
<accession>A0A2H0RI96</accession>
<dbReference type="Gene3D" id="2.40.50.100">
    <property type="match status" value="1"/>
</dbReference>
<dbReference type="SUPFAM" id="SSF111369">
    <property type="entry name" value="HlyD-like secretion proteins"/>
    <property type="match status" value="2"/>
</dbReference>
<dbReference type="InterPro" id="IPR006143">
    <property type="entry name" value="RND_pump_MFP"/>
</dbReference>
<dbReference type="GO" id="GO:0030313">
    <property type="term" value="C:cell envelope"/>
    <property type="evidence" value="ECO:0007669"/>
    <property type="project" value="UniProtKB-SubCell"/>
</dbReference>
<keyword evidence="4" id="KW-0812">Transmembrane</keyword>
<reference evidence="7 8" key="1">
    <citation type="submission" date="2017-09" db="EMBL/GenBank/DDBJ databases">
        <title>Depth-based differentiation of microbial function through sediment-hosted aquifers and enrichment of novel symbionts in the deep terrestrial subsurface.</title>
        <authorList>
            <person name="Probst A.J."/>
            <person name="Ladd B."/>
            <person name="Jarett J.K."/>
            <person name="Geller-Mcgrath D.E."/>
            <person name="Sieber C.M."/>
            <person name="Emerson J.B."/>
            <person name="Anantharaman K."/>
            <person name="Thomas B.C."/>
            <person name="Malmstrom R."/>
            <person name="Stieglmeier M."/>
            <person name="Klingl A."/>
            <person name="Woyke T."/>
            <person name="Ryan C.M."/>
            <person name="Banfield J.F."/>
        </authorList>
    </citation>
    <scope>NUCLEOTIDE SEQUENCE [LARGE SCALE GENOMIC DNA]</scope>
    <source>
        <strain evidence="7">CG10_big_fil_rev_8_21_14_0_10_49_38</strain>
    </source>
</reference>
<comment type="caution">
    <text evidence="7">The sequence shown here is derived from an EMBL/GenBank/DDBJ whole genome shotgun (WGS) entry which is preliminary data.</text>
</comment>
<dbReference type="Proteomes" id="UP000230431">
    <property type="component" value="Unassembled WGS sequence"/>
</dbReference>
<dbReference type="NCBIfam" id="TIGR01730">
    <property type="entry name" value="RND_mfp"/>
    <property type="match status" value="1"/>
</dbReference>
<feature type="domain" description="CusB-like beta-barrel" evidence="5">
    <location>
        <begin position="352"/>
        <end position="427"/>
    </location>
</feature>
<feature type="transmembrane region" description="Helical" evidence="4">
    <location>
        <begin position="25"/>
        <end position="43"/>
    </location>
</feature>
<feature type="domain" description="Multidrug resistance protein MdtA-like C-terminal permuted SH3" evidence="6">
    <location>
        <begin position="432"/>
        <end position="488"/>
    </location>
</feature>
<evidence type="ECO:0008006" key="9">
    <source>
        <dbReference type="Google" id="ProtNLM"/>
    </source>
</evidence>
<dbReference type="Gene3D" id="2.40.30.170">
    <property type="match status" value="1"/>
</dbReference>
<dbReference type="InterPro" id="IPR058627">
    <property type="entry name" value="MdtA-like_C"/>
</dbReference>
<dbReference type="InterPro" id="IPR050465">
    <property type="entry name" value="UPF0194_transport"/>
</dbReference>
<name>A0A2H0RI96_9BACT</name>
<keyword evidence="4" id="KW-1133">Transmembrane helix</keyword>
<evidence type="ECO:0000259" key="5">
    <source>
        <dbReference type="Pfam" id="PF25954"/>
    </source>
</evidence>
<keyword evidence="3" id="KW-0175">Coiled coil</keyword>